<gene>
    <name evidence="3" type="ORF">C5L14_09770</name>
</gene>
<dbReference type="SUPFAM" id="SSF55961">
    <property type="entry name" value="Bet v1-like"/>
    <property type="match status" value="1"/>
</dbReference>
<evidence type="ECO:0000313" key="3">
    <source>
        <dbReference type="EMBL" id="PRH88159.1"/>
    </source>
</evidence>
<accession>A0A2S9QFN2</accession>
<name>A0A2S9QFN2_9HYPH</name>
<comment type="caution">
    <text evidence="3">The sequence shown here is derived from an EMBL/GenBank/DDBJ whole genome shotgun (WGS) entry which is preliminary data.</text>
</comment>
<evidence type="ECO:0000313" key="4">
    <source>
        <dbReference type="Proteomes" id="UP000237682"/>
    </source>
</evidence>
<dbReference type="RefSeq" id="WP_105861825.1">
    <property type="nucleotide sequence ID" value="NZ_PUEJ01000003.1"/>
</dbReference>
<dbReference type="PANTHER" id="PTHR21266:SF59">
    <property type="entry name" value="BLR4922 PROTEIN"/>
    <property type="match status" value="1"/>
</dbReference>
<reference evidence="3 4" key="1">
    <citation type="submission" date="2018-02" db="EMBL/GenBank/DDBJ databases">
        <title>Whole genome sequencing of endophytic bacterium.</title>
        <authorList>
            <person name="Eedara R."/>
            <person name="Podile A.R."/>
        </authorList>
    </citation>
    <scope>NUCLEOTIDE SEQUENCE [LARGE SCALE GENOMIC DNA]</scope>
    <source>
        <strain evidence="3 4">RP1T</strain>
    </source>
</reference>
<dbReference type="EMBL" id="PUEJ01000003">
    <property type="protein sequence ID" value="PRH88159.1"/>
    <property type="molecule type" value="Genomic_DNA"/>
</dbReference>
<dbReference type="Pfam" id="PF19112">
    <property type="entry name" value="VanA_C"/>
    <property type="match status" value="1"/>
</dbReference>
<dbReference type="AlphaFoldDB" id="A0A2S9QFN2"/>
<sequence length="288" mass="31980">MSQATLCSDQVLLNDWHVIADLTNLIPGKPFRTRLLGVALDIRCDDGADWRVVREDDGGPLASTCRYGFLWACLGVAERDIPSVPEAGEEDRYLVTGGSIAVHASGLRAVENFLDMGHLPFVHSGTLGEEPHTEVAPYHVRVTEADEILATECRFFQPFASPSAQGGFLVDYVYKVIRPYTVALYKSNSVHKERSDVIVLFVQPVDEENCVAHPLLCYVKDGTGEAAIRGFMQLIFAQDKPILENQVPKRLPLDPRAETPIRADAVSVHYRRWLRDHAVSYGAIPARL</sequence>
<evidence type="ECO:0000256" key="1">
    <source>
        <dbReference type="ARBA" id="ARBA00023002"/>
    </source>
</evidence>
<dbReference type="InterPro" id="IPR050584">
    <property type="entry name" value="Cholesterol_7-desaturase"/>
</dbReference>
<organism evidence="3 4">
    <name type="scientific">Labrys okinawensis</name>
    <dbReference type="NCBI Taxonomy" id="346911"/>
    <lineage>
        <taxon>Bacteria</taxon>
        <taxon>Pseudomonadati</taxon>
        <taxon>Pseudomonadota</taxon>
        <taxon>Alphaproteobacteria</taxon>
        <taxon>Hyphomicrobiales</taxon>
        <taxon>Xanthobacteraceae</taxon>
        <taxon>Labrys</taxon>
    </lineage>
</organism>
<keyword evidence="1" id="KW-0560">Oxidoreductase</keyword>
<dbReference type="InterPro" id="IPR044043">
    <property type="entry name" value="VanA_C_cat"/>
</dbReference>
<dbReference type="PANTHER" id="PTHR21266">
    <property type="entry name" value="IRON-SULFUR DOMAIN CONTAINING PROTEIN"/>
    <property type="match status" value="1"/>
</dbReference>
<dbReference type="Gene3D" id="3.90.380.10">
    <property type="entry name" value="Naphthalene 1,2-dioxygenase Alpha Subunit, Chain A, domain 1"/>
    <property type="match status" value="1"/>
</dbReference>
<dbReference type="GO" id="GO:0016491">
    <property type="term" value="F:oxidoreductase activity"/>
    <property type="evidence" value="ECO:0007669"/>
    <property type="project" value="UniProtKB-KW"/>
</dbReference>
<evidence type="ECO:0000259" key="2">
    <source>
        <dbReference type="Pfam" id="PF19112"/>
    </source>
</evidence>
<proteinExistence type="predicted"/>
<keyword evidence="4" id="KW-1185">Reference proteome</keyword>
<dbReference type="OrthoDB" id="9769355at2"/>
<protein>
    <submittedName>
        <fullName evidence="3">(2Fe-2S)-binding protein</fullName>
    </submittedName>
</protein>
<feature type="domain" description="Vanillate O-demethylase oxygenase-like C-terminal catalytic" evidence="2">
    <location>
        <begin position="103"/>
        <end position="275"/>
    </location>
</feature>
<dbReference type="Proteomes" id="UP000237682">
    <property type="component" value="Unassembled WGS sequence"/>
</dbReference>